<sequence>MSTKILIYSQLIFTTSNLQPFYGRKL</sequence>
<dbReference type="AlphaFoldDB" id="A0A0A9DLQ0"/>
<evidence type="ECO:0000313" key="1">
    <source>
        <dbReference type="EMBL" id="JAD87583.1"/>
    </source>
</evidence>
<dbReference type="EMBL" id="GBRH01210312">
    <property type="protein sequence ID" value="JAD87583.1"/>
    <property type="molecule type" value="Transcribed_RNA"/>
</dbReference>
<name>A0A0A9DLQ0_ARUDO</name>
<proteinExistence type="predicted"/>
<protein>
    <submittedName>
        <fullName evidence="1">Uncharacterized protein</fullName>
    </submittedName>
</protein>
<organism evidence="1">
    <name type="scientific">Arundo donax</name>
    <name type="common">Giant reed</name>
    <name type="synonym">Donax arundinaceus</name>
    <dbReference type="NCBI Taxonomy" id="35708"/>
    <lineage>
        <taxon>Eukaryota</taxon>
        <taxon>Viridiplantae</taxon>
        <taxon>Streptophyta</taxon>
        <taxon>Embryophyta</taxon>
        <taxon>Tracheophyta</taxon>
        <taxon>Spermatophyta</taxon>
        <taxon>Magnoliopsida</taxon>
        <taxon>Liliopsida</taxon>
        <taxon>Poales</taxon>
        <taxon>Poaceae</taxon>
        <taxon>PACMAD clade</taxon>
        <taxon>Arundinoideae</taxon>
        <taxon>Arundineae</taxon>
        <taxon>Arundo</taxon>
    </lineage>
</organism>
<accession>A0A0A9DLQ0</accession>
<reference evidence="1" key="2">
    <citation type="journal article" date="2015" name="Data Brief">
        <title>Shoot transcriptome of the giant reed, Arundo donax.</title>
        <authorList>
            <person name="Barrero R.A."/>
            <person name="Guerrero F.D."/>
            <person name="Moolhuijzen P."/>
            <person name="Goolsby J.A."/>
            <person name="Tidwell J."/>
            <person name="Bellgard S.E."/>
            <person name="Bellgard M.I."/>
        </authorList>
    </citation>
    <scope>NUCLEOTIDE SEQUENCE</scope>
    <source>
        <tissue evidence="1">Shoot tissue taken approximately 20 cm above the soil surface</tissue>
    </source>
</reference>
<reference evidence="1" key="1">
    <citation type="submission" date="2014-09" db="EMBL/GenBank/DDBJ databases">
        <authorList>
            <person name="Magalhaes I.L.F."/>
            <person name="Oliveira U."/>
            <person name="Santos F.R."/>
            <person name="Vidigal T.H.D.A."/>
            <person name="Brescovit A.D."/>
            <person name="Santos A.J."/>
        </authorList>
    </citation>
    <scope>NUCLEOTIDE SEQUENCE</scope>
    <source>
        <tissue evidence="1">Shoot tissue taken approximately 20 cm above the soil surface</tissue>
    </source>
</reference>